<dbReference type="InParanoid" id="A0A1X7TC24"/>
<proteinExistence type="predicted"/>
<evidence type="ECO:0000313" key="1">
    <source>
        <dbReference type="EnsemblMetazoa" id="Aqu2.1.12116_001"/>
    </source>
</evidence>
<dbReference type="EnsemblMetazoa" id="Aqu2.1.12116_001">
    <property type="protein sequence ID" value="Aqu2.1.12116_001"/>
    <property type="gene ID" value="Aqu2.1.12116"/>
</dbReference>
<accession>A0A1X7TC24</accession>
<sequence>HMQLHLRFVSVLKR</sequence>
<protein>
    <submittedName>
        <fullName evidence="1">Uncharacterized protein</fullName>
    </submittedName>
</protein>
<organism evidence="1">
    <name type="scientific">Amphimedon queenslandica</name>
    <name type="common">Sponge</name>
    <dbReference type="NCBI Taxonomy" id="400682"/>
    <lineage>
        <taxon>Eukaryota</taxon>
        <taxon>Metazoa</taxon>
        <taxon>Porifera</taxon>
        <taxon>Demospongiae</taxon>
        <taxon>Heteroscleromorpha</taxon>
        <taxon>Haplosclerida</taxon>
        <taxon>Niphatidae</taxon>
        <taxon>Amphimedon</taxon>
    </lineage>
</organism>
<name>A0A1X7TC24_AMPQE</name>
<reference evidence="1" key="1">
    <citation type="submission" date="2017-05" db="UniProtKB">
        <authorList>
            <consortium name="EnsemblMetazoa"/>
        </authorList>
    </citation>
    <scope>IDENTIFICATION</scope>
</reference>